<evidence type="ECO:0000313" key="7">
    <source>
        <dbReference type="Proteomes" id="UP001236652"/>
    </source>
</evidence>
<feature type="transmembrane region" description="Helical" evidence="5">
    <location>
        <begin position="180"/>
        <end position="201"/>
    </location>
</feature>
<dbReference type="Pfam" id="PF01566">
    <property type="entry name" value="Nramp"/>
    <property type="match status" value="1"/>
</dbReference>
<dbReference type="PANTHER" id="PTHR11706">
    <property type="entry name" value="SOLUTE CARRIER PROTEIN FAMILY 11 MEMBER"/>
    <property type="match status" value="1"/>
</dbReference>
<feature type="transmembrane region" description="Helical" evidence="5">
    <location>
        <begin position="365"/>
        <end position="388"/>
    </location>
</feature>
<keyword evidence="2 5" id="KW-0812">Transmembrane</keyword>
<reference evidence="6 7" key="1">
    <citation type="submission" date="2023-05" db="EMBL/GenBank/DDBJ databases">
        <title>Comparative genomics reveals the evidence of polycyclic aromatic hydrocarbons degradation in moderately halophilic genus Pontibacillus.</title>
        <authorList>
            <person name="Yang H."/>
            <person name="Qian Z."/>
        </authorList>
    </citation>
    <scope>NUCLEOTIDE SEQUENCE [LARGE SCALE GENOMIC DNA]</scope>
    <source>
        <strain evidence="7">HN14</strain>
    </source>
</reference>
<feature type="transmembrane region" description="Helical" evidence="5">
    <location>
        <begin position="76"/>
        <end position="98"/>
    </location>
</feature>
<evidence type="ECO:0000313" key="6">
    <source>
        <dbReference type="EMBL" id="WIF98577.1"/>
    </source>
</evidence>
<dbReference type="Proteomes" id="UP001236652">
    <property type="component" value="Chromosome"/>
</dbReference>
<evidence type="ECO:0000256" key="4">
    <source>
        <dbReference type="ARBA" id="ARBA00023136"/>
    </source>
</evidence>
<evidence type="ECO:0000256" key="3">
    <source>
        <dbReference type="ARBA" id="ARBA00022989"/>
    </source>
</evidence>
<keyword evidence="4 5" id="KW-0472">Membrane</keyword>
<feature type="transmembrane region" description="Helical" evidence="5">
    <location>
        <begin position="37"/>
        <end position="55"/>
    </location>
</feature>
<feature type="transmembrane region" description="Helical" evidence="5">
    <location>
        <begin position="222"/>
        <end position="248"/>
    </location>
</feature>
<feature type="transmembrane region" description="Helical" evidence="5">
    <location>
        <begin position="143"/>
        <end position="160"/>
    </location>
</feature>
<name>A0ABY8V035_9BACI</name>
<comment type="subcellular location">
    <subcellularLocation>
        <location evidence="1">Membrane</location>
        <topology evidence="1">Multi-pass membrane protein</topology>
    </subcellularLocation>
</comment>
<dbReference type="EMBL" id="CP126446">
    <property type="protein sequence ID" value="WIF98577.1"/>
    <property type="molecule type" value="Genomic_DNA"/>
</dbReference>
<keyword evidence="7" id="KW-1185">Reference proteome</keyword>
<dbReference type="InterPro" id="IPR001046">
    <property type="entry name" value="NRAMP_fam"/>
</dbReference>
<feature type="transmembrane region" description="Helical" evidence="5">
    <location>
        <begin position="268"/>
        <end position="295"/>
    </location>
</feature>
<proteinExistence type="predicted"/>
<protein>
    <submittedName>
        <fullName evidence="6">Divalent metal cation transporter</fullName>
    </submittedName>
</protein>
<accession>A0ABY8V035</accession>
<gene>
    <name evidence="6" type="ORF">QNI29_02595</name>
</gene>
<organism evidence="6 7">
    <name type="scientific">Pontibacillus chungwhensis</name>
    <dbReference type="NCBI Taxonomy" id="265426"/>
    <lineage>
        <taxon>Bacteria</taxon>
        <taxon>Bacillati</taxon>
        <taxon>Bacillota</taxon>
        <taxon>Bacilli</taxon>
        <taxon>Bacillales</taxon>
        <taxon>Bacillaceae</taxon>
        <taxon>Pontibacillus</taxon>
    </lineage>
</organism>
<evidence type="ECO:0000256" key="2">
    <source>
        <dbReference type="ARBA" id="ARBA00022692"/>
    </source>
</evidence>
<feature type="transmembrane region" description="Helical" evidence="5">
    <location>
        <begin position="330"/>
        <end position="353"/>
    </location>
</feature>
<feature type="transmembrane region" description="Helical" evidence="5">
    <location>
        <begin position="110"/>
        <end position="131"/>
    </location>
</feature>
<evidence type="ECO:0000256" key="1">
    <source>
        <dbReference type="ARBA" id="ARBA00004141"/>
    </source>
</evidence>
<keyword evidence="3 5" id="KW-1133">Transmembrane helix</keyword>
<evidence type="ECO:0000256" key="5">
    <source>
        <dbReference type="SAM" id="Phobius"/>
    </source>
</evidence>
<feature type="transmembrane region" description="Helical" evidence="5">
    <location>
        <begin position="307"/>
        <end position="324"/>
    </location>
</feature>
<dbReference type="PANTHER" id="PTHR11706:SF2">
    <property type="entry name" value="TRANSPORTER PROTEIN"/>
    <property type="match status" value="1"/>
</dbReference>
<sequence length="395" mass="41396">MDQRSRLRLLLGAAFLMATSAIGPGFLTQTTTFTEQLAANFGFVILISIIIDIGAQLNIWRIISVSGKPAQDIANSVLPGLGFVLSILIVLGGLAFNIGNIAGAGLGTNVLFGLSPKIGALFSGIVAIGIFLVREAEKLMDRFAQILGFIMIGLTIYVMFTAQPPVGEAVIRSVAPEKINFLAIVTLVGGTVGGYITFAGGHRLLEAGIKGKESLGYVNRSAISAISIASIMRIFLFLAALGVVAQGITLDPSNPPASVFQAAAGNVGYKIFGVIMWSAAVTSVVGAAYTSVSFIKTFSPFIERNQKWIIVGFIAVSTLVFSLVGKPVSLLILAGSLNGLILPLSLGVILIAAHKKSVVGDYKHPVWLTIFGGFIVVAMAYMGVISLFEGMSSLL</sequence>
<dbReference type="RefSeq" id="WP_231419258.1">
    <property type="nucleotide sequence ID" value="NZ_CP126446.1"/>
</dbReference>